<evidence type="ECO:0000256" key="4">
    <source>
        <dbReference type="ARBA" id="ARBA00022729"/>
    </source>
</evidence>
<comment type="similarity">
    <text evidence="2">Belongs to the 'GDSL' lipolytic enzyme family.</text>
</comment>
<organism evidence="9 10">
    <name type="scientific">Kingdonia uniflora</name>
    <dbReference type="NCBI Taxonomy" id="39325"/>
    <lineage>
        <taxon>Eukaryota</taxon>
        <taxon>Viridiplantae</taxon>
        <taxon>Streptophyta</taxon>
        <taxon>Embryophyta</taxon>
        <taxon>Tracheophyta</taxon>
        <taxon>Spermatophyta</taxon>
        <taxon>Magnoliopsida</taxon>
        <taxon>Ranunculales</taxon>
        <taxon>Circaeasteraceae</taxon>
        <taxon>Kingdonia</taxon>
    </lineage>
</organism>
<dbReference type="InterPro" id="IPR035669">
    <property type="entry name" value="SGNH_plant_lipase-like"/>
</dbReference>
<keyword evidence="4 8" id="KW-0732">Signal</keyword>
<evidence type="ECO:0000256" key="7">
    <source>
        <dbReference type="ARBA" id="ARBA00023098"/>
    </source>
</evidence>
<dbReference type="SUPFAM" id="SSF52266">
    <property type="entry name" value="SGNH hydrolase"/>
    <property type="match status" value="1"/>
</dbReference>
<keyword evidence="5" id="KW-0378">Hydrolase</keyword>
<dbReference type="Gene3D" id="3.40.50.1110">
    <property type="entry name" value="SGNH hydrolase"/>
    <property type="match status" value="1"/>
</dbReference>
<evidence type="ECO:0000256" key="8">
    <source>
        <dbReference type="SAM" id="SignalP"/>
    </source>
</evidence>
<keyword evidence="3" id="KW-0964">Secreted</keyword>
<evidence type="ECO:0000256" key="5">
    <source>
        <dbReference type="ARBA" id="ARBA00022801"/>
    </source>
</evidence>
<gene>
    <name evidence="9" type="ORF">GIB67_043181</name>
</gene>
<feature type="chain" id="PRO_5029710036" evidence="8">
    <location>
        <begin position="29"/>
        <end position="367"/>
    </location>
</feature>
<dbReference type="PANTHER" id="PTHR45650">
    <property type="entry name" value="GDSL-LIKE LIPASE/ACYLHYDROLASE-RELATED"/>
    <property type="match status" value="1"/>
</dbReference>
<reference evidence="9 10" key="1">
    <citation type="journal article" date="2020" name="IScience">
        <title>Genome Sequencing of the Endangered Kingdonia uniflora (Circaeasteraceae, Ranunculales) Reveals Potential Mechanisms of Evolutionary Specialization.</title>
        <authorList>
            <person name="Sun Y."/>
            <person name="Deng T."/>
            <person name="Zhang A."/>
            <person name="Moore M.J."/>
            <person name="Landis J.B."/>
            <person name="Lin N."/>
            <person name="Zhang H."/>
            <person name="Zhang X."/>
            <person name="Huang J."/>
            <person name="Zhang X."/>
            <person name="Sun H."/>
            <person name="Wang H."/>
        </authorList>
    </citation>
    <scope>NUCLEOTIDE SEQUENCE [LARGE SCALE GENOMIC DNA]</scope>
    <source>
        <strain evidence="9">TB1705</strain>
        <tissue evidence="9">Leaf</tissue>
    </source>
</reference>
<evidence type="ECO:0000256" key="2">
    <source>
        <dbReference type="ARBA" id="ARBA00008668"/>
    </source>
</evidence>
<dbReference type="InterPro" id="IPR001087">
    <property type="entry name" value="GDSL"/>
</dbReference>
<proteinExistence type="inferred from homology"/>
<protein>
    <submittedName>
        <fullName evidence="9">Uncharacterized protein</fullName>
    </submittedName>
</protein>
<dbReference type="Proteomes" id="UP000541444">
    <property type="component" value="Unassembled WGS sequence"/>
</dbReference>
<evidence type="ECO:0000256" key="1">
    <source>
        <dbReference type="ARBA" id="ARBA00004613"/>
    </source>
</evidence>
<comment type="subcellular location">
    <subcellularLocation>
        <location evidence="1">Secreted</location>
    </subcellularLocation>
</comment>
<dbReference type="AlphaFoldDB" id="A0A7J7NK01"/>
<name>A0A7J7NK01_9MAGN</name>
<evidence type="ECO:0000256" key="6">
    <source>
        <dbReference type="ARBA" id="ARBA00022963"/>
    </source>
</evidence>
<keyword evidence="10" id="KW-1185">Reference proteome</keyword>
<dbReference type="Pfam" id="PF00657">
    <property type="entry name" value="Lipase_GDSL"/>
    <property type="match status" value="1"/>
</dbReference>
<keyword evidence="7" id="KW-0443">Lipid metabolism</keyword>
<evidence type="ECO:0000256" key="3">
    <source>
        <dbReference type="ARBA" id="ARBA00022525"/>
    </source>
</evidence>
<evidence type="ECO:0000313" key="9">
    <source>
        <dbReference type="EMBL" id="KAF6167320.1"/>
    </source>
</evidence>
<dbReference type="InterPro" id="IPR036514">
    <property type="entry name" value="SGNH_hydro_sf"/>
</dbReference>
<dbReference type="InterPro" id="IPR051238">
    <property type="entry name" value="GDSL_esterase/lipase"/>
</dbReference>
<sequence>MLMETSVWFPLVFFLVILVVTDTALCNAVPVQAMFVFGDSLIDPGNNNNLKSLASANYLPHGIDFSEGPTGRFCNGGTMADHLSILLGLGLIPAFTNPSTKGSNVLRGVNFASSAAGLLNDTGAPFGDRLSMDRQIVGFREIILPQFKRNIGRETTTEGYLAKSLFFSNMGSNDFLTNYILPTSYEPKLYSVPAYQDHLTQVYTRQLKELYNLGARKFLITGIPPFGCIPFAIVLLNLKDDQCVSKLNDMAMHLNSKVKTMVQQLNKELSGASFLFWDLNNIMTEIIDNPSRYGFKYTNIACCGAGRLNSILLCTEDVPFVCPDRSEYVFWDPFHPSDAFNAIVSEQAYGGKLQDTYPMNVKQLLQL</sequence>
<accession>A0A7J7NK01</accession>
<dbReference type="CDD" id="cd01837">
    <property type="entry name" value="SGNH_plant_lipase_like"/>
    <property type="match status" value="1"/>
</dbReference>
<dbReference type="PANTHER" id="PTHR45650:SF8">
    <property type="entry name" value="GDSL ESTERASE_LIPASE"/>
    <property type="match status" value="1"/>
</dbReference>
<dbReference type="EMBL" id="JACGCM010000760">
    <property type="protein sequence ID" value="KAF6167320.1"/>
    <property type="molecule type" value="Genomic_DNA"/>
</dbReference>
<dbReference type="OrthoDB" id="1600564at2759"/>
<dbReference type="GO" id="GO:0016788">
    <property type="term" value="F:hydrolase activity, acting on ester bonds"/>
    <property type="evidence" value="ECO:0007669"/>
    <property type="project" value="InterPro"/>
</dbReference>
<feature type="signal peptide" evidence="8">
    <location>
        <begin position="1"/>
        <end position="28"/>
    </location>
</feature>
<keyword evidence="6" id="KW-0442">Lipid degradation</keyword>
<dbReference type="GO" id="GO:0016042">
    <property type="term" value="P:lipid catabolic process"/>
    <property type="evidence" value="ECO:0007669"/>
    <property type="project" value="UniProtKB-KW"/>
</dbReference>
<dbReference type="GO" id="GO:0005576">
    <property type="term" value="C:extracellular region"/>
    <property type="evidence" value="ECO:0007669"/>
    <property type="project" value="UniProtKB-SubCell"/>
</dbReference>
<comment type="caution">
    <text evidence="9">The sequence shown here is derived from an EMBL/GenBank/DDBJ whole genome shotgun (WGS) entry which is preliminary data.</text>
</comment>
<evidence type="ECO:0000313" key="10">
    <source>
        <dbReference type="Proteomes" id="UP000541444"/>
    </source>
</evidence>